<dbReference type="Ensembl" id="ENSHCOT00000014688.1">
    <property type="protein sequence ID" value="ENSHCOP00000008740.1"/>
    <property type="gene ID" value="ENSHCOG00000011051.1"/>
</dbReference>
<dbReference type="AlphaFoldDB" id="A0A3Q2XV48"/>
<evidence type="ECO:0000256" key="8">
    <source>
        <dbReference type="SAM" id="MobiDB-lite"/>
    </source>
</evidence>
<dbReference type="SMART" id="SM00233">
    <property type="entry name" value="PH"/>
    <property type="match status" value="1"/>
</dbReference>
<sequence>MLAGLPDANSDTTKSTTTTTTIKKNKHCDTHTQMASILSCQADKVDKAGWLRRFCGKVLFREIWKNRFVILKDQQLMVCEKEGRAGADEVLDLSHFGSCDDVKNHKKKSRSKKNHSKFTLQRCCSANNTVVSVLFLAVSPEDKESWINVLNVAITRAKNKILDQVTTDETQLCHLTRDRARIGHGRRLPSRGHLLAVASLSDGTVTLDLIHEEDVPTPCKPESCDLESPPTSYHDGSIPHGTLFVGTAQASGKSQSLPREALAKEQTGPSCTFGPGNESRTSQKNRCASMDEISSHSDKNRASPLRSDGSSSVSRLRRLISLKVAQTEQLLAATRDAPEFDRKGKDGKLIESMEEMRVEASNLLKEALAALEQARQVLQEVKELRELHGQLDQLQERNRHQHNSPT</sequence>
<dbReference type="CTD" id="562940"/>
<feature type="compositionally biased region" description="Low complexity" evidence="8">
    <location>
        <begin position="12"/>
        <end position="21"/>
    </location>
</feature>
<evidence type="ECO:0000256" key="1">
    <source>
        <dbReference type="ARBA" id="ARBA00004123"/>
    </source>
</evidence>
<dbReference type="STRING" id="109280.ENSHCOP00000008740"/>
<dbReference type="GO" id="GO:1901739">
    <property type="term" value="P:regulation of myoblast fusion"/>
    <property type="evidence" value="ECO:0007669"/>
    <property type="project" value="Ensembl"/>
</dbReference>
<dbReference type="OrthoDB" id="6358316at2759"/>
<evidence type="ECO:0000313" key="11">
    <source>
        <dbReference type="Proteomes" id="UP000264820"/>
    </source>
</evidence>
<protein>
    <submittedName>
        <fullName evidence="10">Pleckstrin homology domain containing, family O member 1b</fullName>
    </submittedName>
</protein>
<feature type="coiled-coil region" evidence="7">
    <location>
        <begin position="350"/>
        <end position="404"/>
    </location>
</feature>
<dbReference type="Proteomes" id="UP000264820">
    <property type="component" value="Unplaced"/>
</dbReference>
<dbReference type="PROSITE" id="PS50003">
    <property type="entry name" value="PH_DOMAIN"/>
    <property type="match status" value="1"/>
</dbReference>
<dbReference type="SUPFAM" id="SSF50729">
    <property type="entry name" value="PH domain-like"/>
    <property type="match status" value="1"/>
</dbReference>
<name>A0A3Q2XV48_HIPCM</name>
<evidence type="ECO:0000313" key="10">
    <source>
        <dbReference type="Ensembl" id="ENSHCOP00000008740.1"/>
    </source>
</evidence>
<evidence type="ECO:0000256" key="6">
    <source>
        <dbReference type="ARBA" id="ARBA00023242"/>
    </source>
</evidence>
<comment type="subcellular location">
    <subcellularLocation>
        <location evidence="3">Cytoplasm</location>
    </subcellularLocation>
    <subcellularLocation>
        <location evidence="2">Membrane</location>
    </subcellularLocation>
    <subcellularLocation>
        <location evidence="1">Nucleus</location>
    </subcellularLocation>
</comment>
<evidence type="ECO:0000256" key="4">
    <source>
        <dbReference type="ARBA" id="ARBA00022490"/>
    </source>
</evidence>
<dbReference type="InterPro" id="IPR001849">
    <property type="entry name" value="PH_domain"/>
</dbReference>
<organism evidence="10 11">
    <name type="scientific">Hippocampus comes</name>
    <name type="common">Tiger tail seahorse</name>
    <dbReference type="NCBI Taxonomy" id="109280"/>
    <lineage>
        <taxon>Eukaryota</taxon>
        <taxon>Metazoa</taxon>
        <taxon>Chordata</taxon>
        <taxon>Craniata</taxon>
        <taxon>Vertebrata</taxon>
        <taxon>Euteleostomi</taxon>
        <taxon>Actinopterygii</taxon>
        <taxon>Neopterygii</taxon>
        <taxon>Teleostei</taxon>
        <taxon>Neoteleostei</taxon>
        <taxon>Acanthomorphata</taxon>
        <taxon>Syngnathiaria</taxon>
        <taxon>Syngnathiformes</taxon>
        <taxon>Syngnathoidei</taxon>
        <taxon>Syngnathidae</taxon>
        <taxon>Hippocampus</taxon>
    </lineage>
</organism>
<evidence type="ECO:0000256" key="3">
    <source>
        <dbReference type="ARBA" id="ARBA00004496"/>
    </source>
</evidence>
<dbReference type="GO" id="GO:0005737">
    <property type="term" value="C:cytoplasm"/>
    <property type="evidence" value="ECO:0007669"/>
    <property type="project" value="UniProtKB-SubCell"/>
</dbReference>
<feature type="domain" description="PH" evidence="9">
    <location>
        <begin position="44"/>
        <end position="155"/>
    </location>
</feature>
<dbReference type="GeneTree" id="ENSGT00530000063760"/>
<reference evidence="10" key="2">
    <citation type="submission" date="2025-09" db="UniProtKB">
        <authorList>
            <consortium name="Ensembl"/>
        </authorList>
    </citation>
    <scope>IDENTIFICATION</scope>
</reference>
<dbReference type="PANTHER" id="PTHR15871">
    <property type="entry name" value="PH DOMAIN-CONTAINING PROTEIN"/>
    <property type="match status" value="1"/>
</dbReference>
<dbReference type="InterPro" id="IPR043448">
    <property type="entry name" value="PKHO1/2"/>
</dbReference>
<feature type="compositionally biased region" description="Polar residues" evidence="8">
    <location>
        <begin position="248"/>
        <end position="257"/>
    </location>
</feature>
<evidence type="ECO:0000259" key="9">
    <source>
        <dbReference type="PROSITE" id="PS50003"/>
    </source>
</evidence>
<reference evidence="10" key="1">
    <citation type="submission" date="2025-08" db="UniProtKB">
        <authorList>
            <consortium name="Ensembl"/>
        </authorList>
    </citation>
    <scope>IDENTIFICATION</scope>
</reference>
<keyword evidence="11" id="KW-1185">Reference proteome</keyword>
<dbReference type="KEGG" id="hcq:109512144"/>
<evidence type="ECO:0000256" key="5">
    <source>
        <dbReference type="ARBA" id="ARBA00023136"/>
    </source>
</evidence>
<keyword evidence="7" id="KW-0175">Coiled coil</keyword>
<feature type="region of interest" description="Disordered" evidence="8">
    <location>
        <begin position="1"/>
        <end position="21"/>
    </location>
</feature>
<dbReference type="InterPro" id="IPR011993">
    <property type="entry name" value="PH-like_dom_sf"/>
</dbReference>
<dbReference type="OMA" id="TCNETPG"/>
<keyword evidence="5" id="KW-0472">Membrane</keyword>
<proteinExistence type="predicted"/>
<dbReference type="GO" id="GO:0032587">
    <property type="term" value="C:ruffle membrane"/>
    <property type="evidence" value="ECO:0007669"/>
    <property type="project" value="TreeGrafter"/>
</dbReference>
<keyword evidence="6" id="KW-0539">Nucleus</keyword>
<feature type="compositionally biased region" description="Low complexity" evidence="8">
    <location>
        <begin position="303"/>
        <end position="312"/>
    </location>
</feature>
<dbReference type="RefSeq" id="XP_019719225.1">
    <property type="nucleotide sequence ID" value="XM_019863666.1"/>
</dbReference>
<dbReference type="GeneID" id="109512144"/>
<keyword evidence="4" id="KW-0963">Cytoplasm</keyword>
<dbReference type="GO" id="GO:0005634">
    <property type="term" value="C:nucleus"/>
    <property type="evidence" value="ECO:0007669"/>
    <property type="project" value="UniProtKB-SubCell"/>
</dbReference>
<evidence type="ECO:0000256" key="7">
    <source>
        <dbReference type="SAM" id="Coils"/>
    </source>
</evidence>
<feature type="region of interest" description="Disordered" evidence="8">
    <location>
        <begin position="218"/>
        <end position="312"/>
    </location>
</feature>
<accession>A0A3Q2XV48</accession>
<dbReference type="GO" id="GO:0036195">
    <property type="term" value="C:muscle cell projection membrane"/>
    <property type="evidence" value="ECO:0007669"/>
    <property type="project" value="TreeGrafter"/>
</dbReference>
<dbReference type="PANTHER" id="PTHR15871:SF1">
    <property type="entry name" value="PLECKSTRIN HOMOLOGY DOMAIN-CONTAINING FAMILY O MEMBER 1"/>
    <property type="match status" value="1"/>
</dbReference>
<dbReference type="Gene3D" id="2.30.29.30">
    <property type="entry name" value="Pleckstrin-homology domain (PH domain)/Phosphotyrosine-binding domain (PTB)"/>
    <property type="match status" value="1"/>
</dbReference>
<dbReference type="Pfam" id="PF00169">
    <property type="entry name" value="PH"/>
    <property type="match status" value="1"/>
</dbReference>
<evidence type="ECO:0000256" key="2">
    <source>
        <dbReference type="ARBA" id="ARBA00004370"/>
    </source>
</evidence>